<protein>
    <submittedName>
        <fullName evidence="1">Uncharacterized protein</fullName>
    </submittedName>
</protein>
<dbReference type="EMBL" id="CAJJDN010000121">
    <property type="protein sequence ID" value="CAD8119520.1"/>
    <property type="molecule type" value="Genomic_DNA"/>
</dbReference>
<accession>A0A8S1QYE5</accession>
<gene>
    <name evidence="1" type="ORF">PSON_ATCC_30995.1.T1210149</name>
</gene>
<keyword evidence="2" id="KW-1185">Reference proteome</keyword>
<dbReference type="AlphaFoldDB" id="A0A8S1QYE5"/>
<proteinExistence type="predicted"/>
<dbReference type="Proteomes" id="UP000692954">
    <property type="component" value="Unassembled WGS sequence"/>
</dbReference>
<name>A0A8S1QYE5_9CILI</name>
<evidence type="ECO:0000313" key="2">
    <source>
        <dbReference type="Proteomes" id="UP000692954"/>
    </source>
</evidence>
<evidence type="ECO:0000313" key="1">
    <source>
        <dbReference type="EMBL" id="CAD8119520.1"/>
    </source>
</evidence>
<organism evidence="1 2">
    <name type="scientific">Paramecium sonneborni</name>
    <dbReference type="NCBI Taxonomy" id="65129"/>
    <lineage>
        <taxon>Eukaryota</taxon>
        <taxon>Sar</taxon>
        <taxon>Alveolata</taxon>
        <taxon>Ciliophora</taxon>
        <taxon>Intramacronucleata</taxon>
        <taxon>Oligohymenophorea</taxon>
        <taxon>Peniculida</taxon>
        <taxon>Parameciidae</taxon>
        <taxon>Paramecium</taxon>
    </lineage>
</organism>
<reference evidence="1" key="1">
    <citation type="submission" date="2021-01" db="EMBL/GenBank/DDBJ databases">
        <authorList>
            <consortium name="Genoscope - CEA"/>
            <person name="William W."/>
        </authorList>
    </citation>
    <scope>NUCLEOTIDE SEQUENCE</scope>
</reference>
<sequence>MVQFSDFKQMYARVFKFNSLVTYQTSKILELSNRISCSIALNYAINYLLIQIIQMLLSGLKRYLKKQNVNKMHLHIYLNRSMKIKNQSQQDPTENLFRNNVLLQLIQIISIIFERGKNIELIISKQKLSVFTLKEYIFIFDFDFLTEDKVQCISMLLLTKKTKTILIIQRDLEYINLVAVIIN</sequence>
<dbReference type="OrthoDB" id="1104827at2759"/>
<comment type="caution">
    <text evidence="1">The sequence shown here is derived from an EMBL/GenBank/DDBJ whole genome shotgun (WGS) entry which is preliminary data.</text>
</comment>